<dbReference type="GO" id="GO:0009103">
    <property type="term" value="P:lipopolysaccharide biosynthetic process"/>
    <property type="evidence" value="ECO:0007669"/>
    <property type="project" value="UniProtKB-ARBA"/>
</dbReference>
<evidence type="ECO:0000256" key="3">
    <source>
        <dbReference type="ARBA" id="ARBA00022676"/>
    </source>
</evidence>
<dbReference type="GO" id="GO:0005886">
    <property type="term" value="C:plasma membrane"/>
    <property type="evidence" value="ECO:0007669"/>
    <property type="project" value="UniProtKB-SubCell"/>
</dbReference>
<feature type="transmembrane region" description="Helical" evidence="8">
    <location>
        <begin position="150"/>
        <end position="167"/>
    </location>
</feature>
<keyword evidence="3" id="KW-0328">Glycosyltransferase</keyword>
<dbReference type="Proteomes" id="UP000622533">
    <property type="component" value="Unassembled WGS sequence"/>
</dbReference>
<keyword evidence="6 8" id="KW-1133">Transmembrane helix</keyword>
<dbReference type="InterPro" id="IPR050297">
    <property type="entry name" value="LipidA_mod_glycosyltrf_83"/>
</dbReference>
<dbReference type="GO" id="GO:0016763">
    <property type="term" value="F:pentosyltransferase activity"/>
    <property type="evidence" value="ECO:0007669"/>
    <property type="project" value="TreeGrafter"/>
</dbReference>
<organism evidence="9 10">
    <name type="scientific">Desmonostoc muscorum LEGE 12446</name>
    <dbReference type="NCBI Taxonomy" id="1828758"/>
    <lineage>
        <taxon>Bacteria</taxon>
        <taxon>Bacillati</taxon>
        <taxon>Cyanobacteriota</taxon>
        <taxon>Cyanophyceae</taxon>
        <taxon>Nostocales</taxon>
        <taxon>Nostocaceae</taxon>
        <taxon>Desmonostoc</taxon>
    </lineage>
</organism>
<evidence type="ECO:0000313" key="9">
    <source>
        <dbReference type="EMBL" id="MBE9026691.1"/>
    </source>
</evidence>
<sequence length="527" mass="59915">MKKKLSVNLLTSASLFRFLIVILLVIGVCFRFVNLEKKLYWGDEVFTSLRISGYTRVELDKKLLDGDLVSVEDLHQYQYPNRQKTTADVIKGIVLEDSQILPLHVLMTRFWLQCFGNSVAVARSFSAFVSLFTFPCIYWLCKELFESSRIGWMAMGLVAISPVHVIYAQEARAYSLWIVAILISSAALLRAMRLKTKISWCIYAATLPLAFYSHILFCFVALGQVIYVVAIERFRLSKTLISFSVSFFAGAITFAPWFWIIYTHPQPEAVTWANVKQTFLTSAIRWSGIISRSFLDLGVSPSDPKAVQIALMPLILIILILIVYSIYFLCRRSSKKVWLFVLTLIGSVGFPLAVADFVFHKGYGTTRYTLPCVLGIQLACAYLFTTKITSIYLKNWQKKLWSLVLFMVVVTGILSCTISSQAIIWWNKNPERFQDYLKTANFVDQTEKPLIINDDSIAPLILGHLVDPKLTFQLVAPNELPKVTSGFSDVFLFKPSEFLKAGIEKIYNSKLQQINTSLWKITKSTET</sequence>
<evidence type="ECO:0000313" key="10">
    <source>
        <dbReference type="Proteomes" id="UP000622533"/>
    </source>
</evidence>
<feature type="transmembrane region" description="Helical" evidence="8">
    <location>
        <begin position="120"/>
        <end position="141"/>
    </location>
</feature>
<dbReference type="AlphaFoldDB" id="A0A8J6ZWR2"/>
<proteinExistence type="predicted"/>
<keyword evidence="7 8" id="KW-0472">Membrane</keyword>
<name>A0A8J6ZWR2_DESMC</name>
<evidence type="ECO:0000256" key="1">
    <source>
        <dbReference type="ARBA" id="ARBA00004651"/>
    </source>
</evidence>
<feature type="transmembrane region" description="Helical" evidence="8">
    <location>
        <begin position="240"/>
        <end position="262"/>
    </location>
</feature>
<evidence type="ECO:0000256" key="2">
    <source>
        <dbReference type="ARBA" id="ARBA00022475"/>
    </source>
</evidence>
<feature type="transmembrane region" description="Helical" evidence="8">
    <location>
        <begin position="173"/>
        <end position="189"/>
    </location>
</feature>
<dbReference type="EMBL" id="JADEXS010000664">
    <property type="protein sequence ID" value="MBE9026691.1"/>
    <property type="molecule type" value="Genomic_DNA"/>
</dbReference>
<evidence type="ECO:0000256" key="4">
    <source>
        <dbReference type="ARBA" id="ARBA00022679"/>
    </source>
</evidence>
<evidence type="ECO:0000256" key="8">
    <source>
        <dbReference type="SAM" id="Phobius"/>
    </source>
</evidence>
<dbReference type="PANTHER" id="PTHR33908:SF11">
    <property type="entry name" value="MEMBRANE PROTEIN"/>
    <property type="match status" value="1"/>
</dbReference>
<comment type="subcellular location">
    <subcellularLocation>
        <location evidence="1">Cell membrane</location>
        <topology evidence="1">Multi-pass membrane protein</topology>
    </subcellularLocation>
</comment>
<evidence type="ECO:0000256" key="7">
    <source>
        <dbReference type="ARBA" id="ARBA00023136"/>
    </source>
</evidence>
<evidence type="ECO:0000256" key="6">
    <source>
        <dbReference type="ARBA" id="ARBA00022989"/>
    </source>
</evidence>
<keyword evidence="10" id="KW-1185">Reference proteome</keyword>
<keyword evidence="2" id="KW-1003">Cell membrane</keyword>
<dbReference type="RefSeq" id="WP_193922764.1">
    <property type="nucleotide sequence ID" value="NZ_JADEXS020000001.1"/>
</dbReference>
<feature type="transmembrane region" description="Helical" evidence="8">
    <location>
        <begin position="404"/>
        <end position="426"/>
    </location>
</feature>
<comment type="caution">
    <text evidence="9">The sequence shown here is derived from an EMBL/GenBank/DDBJ whole genome shotgun (WGS) entry which is preliminary data.</text>
</comment>
<reference evidence="9" key="1">
    <citation type="submission" date="2020-10" db="EMBL/GenBank/DDBJ databases">
        <authorList>
            <person name="Castelo-Branco R."/>
            <person name="Eusebio N."/>
            <person name="Adriana R."/>
            <person name="Vieira A."/>
            <person name="Brugerolle De Fraissinette N."/>
            <person name="Rezende De Castro R."/>
            <person name="Schneider M.P."/>
            <person name="Vasconcelos V."/>
            <person name="Leao P.N."/>
        </authorList>
    </citation>
    <scope>NUCLEOTIDE SEQUENCE</scope>
    <source>
        <strain evidence="9">LEGE 12446</strain>
    </source>
</reference>
<dbReference type="PANTHER" id="PTHR33908">
    <property type="entry name" value="MANNOSYLTRANSFERASE YKCB-RELATED"/>
    <property type="match status" value="1"/>
</dbReference>
<keyword evidence="5 8" id="KW-0812">Transmembrane</keyword>
<evidence type="ECO:0000256" key="5">
    <source>
        <dbReference type="ARBA" id="ARBA00022692"/>
    </source>
</evidence>
<feature type="transmembrane region" description="Helical" evidence="8">
    <location>
        <begin position="337"/>
        <end position="359"/>
    </location>
</feature>
<gene>
    <name evidence="9" type="ORF">IQ276_31010</name>
</gene>
<feature type="transmembrane region" description="Helical" evidence="8">
    <location>
        <begin position="7"/>
        <end position="33"/>
    </location>
</feature>
<feature type="transmembrane region" description="Helical" evidence="8">
    <location>
        <begin position="307"/>
        <end position="330"/>
    </location>
</feature>
<protein>
    <submittedName>
        <fullName evidence="9">Glycosyltransferase family 39 protein</fullName>
    </submittedName>
</protein>
<keyword evidence="4" id="KW-0808">Transferase</keyword>
<accession>A0A8J6ZWR2</accession>
<feature type="transmembrane region" description="Helical" evidence="8">
    <location>
        <begin position="201"/>
        <end position="228"/>
    </location>
</feature>